<reference evidence="3" key="1">
    <citation type="journal article" date="2015" name="Microbiology">
        <title>Genome of Methanoregula boonei 6A8 reveals adaptations to oligotrophic peatland environments.</title>
        <authorList>
            <person name="Braeuer S."/>
            <person name="Cadillo-Quiroz H."/>
            <person name="Kyrpides N."/>
            <person name="Woyke T."/>
            <person name="Goodwin L."/>
            <person name="Detter C."/>
            <person name="Podell S."/>
            <person name="Yavitt J.B."/>
            <person name="Zinder S.H."/>
        </authorList>
    </citation>
    <scope>NUCLEOTIDE SEQUENCE [LARGE SCALE GENOMIC DNA]</scope>
    <source>
        <strain evidence="3">DSM 21154 / JCM 14090 / 6A8</strain>
    </source>
</reference>
<evidence type="ECO:0000313" key="2">
    <source>
        <dbReference type="EMBL" id="ABS56099.1"/>
    </source>
</evidence>
<keyword evidence="3" id="KW-1185">Reference proteome</keyword>
<proteinExistence type="predicted"/>
<feature type="transmembrane region" description="Helical" evidence="1">
    <location>
        <begin position="61"/>
        <end position="82"/>
    </location>
</feature>
<keyword evidence="1" id="KW-0812">Transmembrane</keyword>
<feature type="transmembrane region" description="Helical" evidence="1">
    <location>
        <begin position="37"/>
        <end position="55"/>
    </location>
</feature>
<keyword evidence="1" id="KW-1133">Transmembrane helix</keyword>
<gene>
    <name evidence="2" type="ordered locus">Mboo_1582</name>
</gene>
<dbReference type="AlphaFoldDB" id="A7I8N8"/>
<dbReference type="HOGENOM" id="CLU_2127805_0_0_2"/>
<evidence type="ECO:0000313" key="3">
    <source>
        <dbReference type="Proteomes" id="UP000002408"/>
    </source>
</evidence>
<dbReference type="eggNOG" id="arCOG08227">
    <property type="taxonomic scope" value="Archaea"/>
</dbReference>
<sequence length="113" mass="13045">MAQKGPVLRGYRLFRKRFSTPLVNIDDMDVPGLRTWVIFYLISFVVLLWAAFLTVNGTMLWVSLMLVIVVVGINFVTVYNQIKSQASRKAMQAELTKNIGKEDKKEVDDRQRH</sequence>
<accession>A7I8N8</accession>
<evidence type="ECO:0000256" key="1">
    <source>
        <dbReference type="SAM" id="Phobius"/>
    </source>
</evidence>
<keyword evidence="1" id="KW-0472">Membrane</keyword>
<dbReference type="EMBL" id="CP000780">
    <property type="protein sequence ID" value="ABS56099.1"/>
    <property type="molecule type" value="Genomic_DNA"/>
</dbReference>
<dbReference type="KEGG" id="mbn:Mboo_1582"/>
<dbReference type="Proteomes" id="UP000002408">
    <property type="component" value="Chromosome"/>
</dbReference>
<organism evidence="2 3">
    <name type="scientific">Methanoregula boonei (strain DSM 21154 / JCM 14090 / 6A8)</name>
    <dbReference type="NCBI Taxonomy" id="456442"/>
    <lineage>
        <taxon>Archaea</taxon>
        <taxon>Methanobacteriati</taxon>
        <taxon>Methanobacteriota</taxon>
        <taxon>Stenosarchaea group</taxon>
        <taxon>Methanomicrobia</taxon>
        <taxon>Methanomicrobiales</taxon>
        <taxon>Methanoregulaceae</taxon>
        <taxon>Methanoregula</taxon>
    </lineage>
</organism>
<protein>
    <submittedName>
        <fullName evidence="2">Uncharacterized protein</fullName>
    </submittedName>
</protein>
<name>A7I8N8_METB6</name>